<dbReference type="eggNOG" id="COG1486">
    <property type="taxonomic scope" value="Bacteria"/>
</dbReference>
<evidence type="ECO:0000256" key="9">
    <source>
        <dbReference type="PIRSR" id="PIRSR601088-2"/>
    </source>
</evidence>
<name>F5YES1_LEAAZ</name>
<protein>
    <submittedName>
        <fullName evidence="14">Putative glucosidase LplD</fullName>
    </submittedName>
</protein>
<keyword evidence="10" id="KW-0408">Iron</keyword>
<sequence length="469" mass="52012">MNIDHLKICYIGGGSRNWAWVLMQDLAFEKEIAGTIELYDIKPEDARTNEIIGNALMAKHNGGLWKFHANPSLEDSLSGSDFVFVSILPGDFEEMAVDVHASEKYGIYQSVGDTAGVGGIIRALRTIPQFREIARSVKKYAPDAWVINYTNPMTICTRTLYREFSGIKAFGCCHEVFNTQKLLGAVLEEAGAAPVGSIKREDITTRVLGINHFTWIDKASWKNIDIFPYYKKFVDKYAESGFKGAKAATTFAAGGSGAIDPDETVRLRLFSSVERVKMDLFRRYGLIAAAGDRHLAEFCPHSWYMANATQAESWGFTLTPVSWRIANREKLIKMAKAYRDGTQTMAAVESGEEGLKILKALLGLGNMVTNVNTPNYGQMPDLPSQVVVETNASFSQNNIQPLVSQGLPADIRALVMPHVLAQEGIIEAVFEDDREKAFRVFSHDLAVQLLPLKDSRALFDEMCAKTLKS</sequence>
<evidence type="ECO:0000256" key="5">
    <source>
        <dbReference type="ARBA" id="ARBA00023027"/>
    </source>
</evidence>
<feature type="binding site" evidence="9">
    <location>
        <position position="151"/>
    </location>
    <ligand>
        <name>substrate</name>
    </ligand>
</feature>
<feature type="domain" description="Glycosyl hydrolase family 4 C-terminal" evidence="13">
    <location>
        <begin position="207"/>
        <end position="444"/>
    </location>
</feature>
<dbReference type="GO" id="GO:0005975">
    <property type="term" value="P:carbohydrate metabolic process"/>
    <property type="evidence" value="ECO:0007669"/>
    <property type="project" value="InterPro"/>
</dbReference>
<dbReference type="GO" id="GO:0004553">
    <property type="term" value="F:hydrolase activity, hydrolyzing O-glycosyl compounds"/>
    <property type="evidence" value="ECO:0007669"/>
    <property type="project" value="InterPro"/>
</dbReference>
<dbReference type="FunCoup" id="F5YES1">
    <property type="interactions" value="9"/>
</dbReference>
<evidence type="ECO:0000256" key="7">
    <source>
        <dbReference type="ARBA" id="ARBA00023277"/>
    </source>
</evidence>
<comment type="similarity">
    <text evidence="2 12">Belongs to the glycosyl hydrolase 4 family.</text>
</comment>
<keyword evidence="3 10" id="KW-0479">Metal-binding</keyword>
<dbReference type="SUPFAM" id="SSF51735">
    <property type="entry name" value="NAD(P)-binding Rossmann-fold domains"/>
    <property type="match status" value="1"/>
</dbReference>
<keyword evidence="15" id="KW-1185">Reference proteome</keyword>
<keyword evidence="4 12" id="KW-0378">Hydrolase</keyword>
<keyword evidence="10" id="KW-0170">Cobalt</keyword>
<keyword evidence="7" id="KW-0119">Carbohydrate metabolism</keyword>
<dbReference type="InterPro" id="IPR053715">
    <property type="entry name" value="GH4_Enzyme_sf"/>
</dbReference>
<dbReference type="EMBL" id="CP001841">
    <property type="protein sequence ID" value="AEF80943.1"/>
    <property type="molecule type" value="Genomic_DNA"/>
</dbReference>
<dbReference type="AlphaFoldDB" id="F5YES1"/>
<feature type="binding site" evidence="10">
    <location>
        <position position="173"/>
    </location>
    <ligand>
        <name>Mn(2+)</name>
        <dbReference type="ChEBI" id="CHEBI:29035"/>
    </ligand>
</feature>
<evidence type="ECO:0000256" key="1">
    <source>
        <dbReference type="ARBA" id="ARBA00001936"/>
    </source>
</evidence>
<evidence type="ECO:0000256" key="3">
    <source>
        <dbReference type="ARBA" id="ARBA00022723"/>
    </source>
</evidence>
<dbReference type="SUPFAM" id="SSF56327">
    <property type="entry name" value="LDH C-terminal domain-like"/>
    <property type="match status" value="1"/>
</dbReference>
<evidence type="ECO:0000313" key="15">
    <source>
        <dbReference type="Proteomes" id="UP000009222"/>
    </source>
</evidence>
<evidence type="ECO:0000256" key="8">
    <source>
        <dbReference type="ARBA" id="ARBA00023295"/>
    </source>
</evidence>
<evidence type="ECO:0000256" key="2">
    <source>
        <dbReference type="ARBA" id="ARBA00010141"/>
    </source>
</evidence>
<dbReference type="STRING" id="545695.TREAZ_0207"/>
<dbReference type="InterPro" id="IPR022616">
    <property type="entry name" value="Glyco_hydro_4_C"/>
</dbReference>
<evidence type="ECO:0000256" key="4">
    <source>
        <dbReference type="ARBA" id="ARBA00022801"/>
    </source>
</evidence>
<organism evidence="14 15">
    <name type="scientific">Leadbettera azotonutricia (strain ATCC BAA-888 / DSM 13862 / ZAS-9)</name>
    <name type="common">Treponema azotonutricium</name>
    <dbReference type="NCBI Taxonomy" id="545695"/>
    <lineage>
        <taxon>Bacteria</taxon>
        <taxon>Pseudomonadati</taxon>
        <taxon>Spirochaetota</taxon>
        <taxon>Spirochaetia</taxon>
        <taxon>Spirochaetales</taxon>
        <taxon>Breznakiellaceae</taxon>
        <taxon>Leadbettera</taxon>
    </lineage>
</organism>
<dbReference type="RefSeq" id="WP_015711720.1">
    <property type="nucleotide sequence ID" value="NC_015577.1"/>
</dbReference>
<accession>F5YES1</accession>
<dbReference type="GO" id="GO:0016616">
    <property type="term" value="F:oxidoreductase activity, acting on the CH-OH group of donors, NAD or NADP as acceptor"/>
    <property type="evidence" value="ECO:0007669"/>
    <property type="project" value="InterPro"/>
</dbReference>
<feature type="binding site" evidence="10">
    <location>
        <position position="212"/>
    </location>
    <ligand>
        <name>Mn(2+)</name>
        <dbReference type="ChEBI" id="CHEBI:29035"/>
    </ligand>
</feature>
<reference evidence="15" key="1">
    <citation type="submission" date="2009-12" db="EMBL/GenBank/DDBJ databases">
        <title>Complete sequence of Treponema azotonutricium strain ZAS-9.</title>
        <authorList>
            <person name="Tetu S.G."/>
            <person name="Matson E."/>
            <person name="Ren Q."/>
            <person name="Seshadri R."/>
            <person name="Elbourne L."/>
            <person name="Hassan K.A."/>
            <person name="Durkin A."/>
            <person name="Radune D."/>
            <person name="Mohamoud Y."/>
            <person name="Shay R."/>
            <person name="Jin S."/>
            <person name="Zhang X."/>
            <person name="Lucey K."/>
            <person name="Ballor N.R."/>
            <person name="Ottesen E."/>
            <person name="Rosenthal R."/>
            <person name="Allen A."/>
            <person name="Leadbetter J.R."/>
            <person name="Paulsen I.T."/>
        </authorList>
    </citation>
    <scope>NUCLEOTIDE SEQUENCE [LARGE SCALE GENOMIC DNA]</scope>
    <source>
        <strain evidence="15">ATCC BAA-888 / DSM 13862 / ZAS-9</strain>
    </source>
</reference>
<evidence type="ECO:0000256" key="12">
    <source>
        <dbReference type="RuleBase" id="RU361152"/>
    </source>
</evidence>
<feature type="site" description="Increases basicity of active site Tyr" evidence="11">
    <location>
        <position position="113"/>
    </location>
</feature>
<keyword evidence="5 12" id="KW-0520">NAD</keyword>
<keyword evidence="6 10" id="KW-0464">Manganese</keyword>
<dbReference type="InterPro" id="IPR001088">
    <property type="entry name" value="Glyco_hydro_4"/>
</dbReference>
<proteinExistence type="inferred from homology"/>
<evidence type="ECO:0000256" key="10">
    <source>
        <dbReference type="PIRSR" id="PIRSR601088-3"/>
    </source>
</evidence>
<dbReference type="PANTHER" id="PTHR32092:SF2">
    <property type="entry name" value="ALPHA-GALACTURONIDASE"/>
    <property type="match status" value="1"/>
</dbReference>
<dbReference type="InterPro" id="IPR015955">
    <property type="entry name" value="Lactate_DH/Glyco_Ohase_4_C"/>
</dbReference>
<dbReference type="Proteomes" id="UP000009222">
    <property type="component" value="Chromosome"/>
</dbReference>
<dbReference type="Pfam" id="PF02056">
    <property type="entry name" value="Glyco_hydro_4"/>
    <property type="match status" value="1"/>
</dbReference>
<keyword evidence="10" id="KW-0533">Nickel</keyword>
<evidence type="ECO:0000313" key="14">
    <source>
        <dbReference type="EMBL" id="AEF80943.1"/>
    </source>
</evidence>
<dbReference type="PANTHER" id="PTHR32092">
    <property type="entry name" value="6-PHOSPHO-BETA-GLUCOSIDASE-RELATED"/>
    <property type="match status" value="1"/>
</dbReference>
<reference evidence="14 15" key="2">
    <citation type="journal article" date="2011" name="ISME J.">
        <title>RNA-seq reveals cooperative metabolic interactions between two termite-gut spirochete species in co-culture.</title>
        <authorList>
            <person name="Rosenthal A.Z."/>
            <person name="Matson E.G."/>
            <person name="Eldar A."/>
            <person name="Leadbetter J.R."/>
        </authorList>
    </citation>
    <scope>NUCLEOTIDE SEQUENCE [LARGE SCALE GENOMIC DNA]</scope>
    <source>
        <strain evidence="15">ATCC BAA-888 / DSM 13862 / ZAS-9</strain>
    </source>
</reference>
<dbReference type="Pfam" id="PF11975">
    <property type="entry name" value="Glyco_hydro_4C"/>
    <property type="match status" value="1"/>
</dbReference>
<dbReference type="OrthoDB" id="9808275at2"/>
<evidence type="ECO:0000256" key="6">
    <source>
        <dbReference type="ARBA" id="ARBA00023211"/>
    </source>
</evidence>
<keyword evidence="8 12" id="KW-0326">Glycosidase</keyword>
<dbReference type="InParanoid" id="F5YES1"/>
<evidence type="ECO:0000256" key="11">
    <source>
        <dbReference type="PIRSR" id="PIRSR601088-4"/>
    </source>
</evidence>
<dbReference type="KEGG" id="taz:TREAZ_0207"/>
<dbReference type="GO" id="GO:0046872">
    <property type="term" value="F:metal ion binding"/>
    <property type="evidence" value="ECO:0007669"/>
    <property type="project" value="UniProtKB-KW"/>
</dbReference>
<dbReference type="HOGENOM" id="CLU_045951_1_1_12"/>
<gene>
    <name evidence="14" type="ordered locus">TREAZ_0207</name>
</gene>
<evidence type="ECO:0000259" key="13">
    <source>
        <dbReference type="Pfam" id="PF11975"/>
    </source>
</evidence>
<comment type="cofactor">
    <cofactor evidence="12">
        <name>NAD(+)</name>
        <dbReference type="ChEBI" id="CHEBI:57540"/>
    </cofactor>
    <text evidence="12">Binds 1 NAD(+) per subunit.</text>
</comment>
<dbReference type="Gene3D" id="3.90.1820.10">
    <property type="entry name" value="AglA-like glucosidase"/>
    <property type="match status" value="1"/>
</dbReference>
<comment type="cofactor">
    <cofactor evidence="1">
        <name>Mn(2+)</name>
        <dbReference type="ChEBI" id="CHEBI:29035"/>
    </cofactor>
</comment>
<dbReference type="PRINTS" id="PR00732">
    <property type="entry name" value="GLHYDRLASE4"/>
</dbReference>
<dbReference type="InterPro" id="IPR036291">
    <property type="entry name" value="NAD(P)-bd_dom_sf"/>
</dbReference>